<evidence type="ECO:0008006" key="3">
    <source>
        <dbReference type="Google" id="ProtNLM"/>
    </source>
</evidence>
<sequence>MKRVLLLVMVGVLTLIFISCTIEETTSLDNGHIKNIEKKYKDDNNIDYITDENADILFKELFGIRNLVMHKVYRDKKSMNIDIYFNENVERNEIDNIKKFIMKVFILKRTYKYTAFPYSNVFNRNIDWDRVIFKIFINETKIIEHKFNQISSGKLESNYYENTHIELPSRIVENSNMKTFSRKVRGKYWGIKDVVFEKLYKGNVLLIKLKGKKVYKDRDIQKIRELVEMHLATQLENEDEDTYGMNINYLGIIIQLYSDDEKYYEETYHNGQNKKYWFSEYWGNHRFFNFQ</sequence>
<gene>
    <name evidence="1" type="ORF">CCE28_05570</name>
</gene>
<dbReference type="PROSITE" id="PS51257">
    <property type="entry name" value="PROKAR_LIPOPROTEIN"/>
    <property type="match status" value="1"/>
</dbReference>
<dbReference type="AlphaFoldDB" id="A0A267MNB6"/>
<organism evidence="1 2">
    <name type="scientific">Anaeromicrobium sediminis</name>
    <dbReference type="NCBI Taxonomy" id="1478221"/>
    <lineage>
        <taxon>Bacteria</taxon>
        <taxon>Bacillati</taxon>
        <taxon>Bacillota</taxon>
        <taxon>Clostridia</taxon>
        <taxon>Peptostreptococcales</taxon>
        <taxon>Thermotaleaceae</taxon>
        <taxon>Anaeromicrobium</taxon>
    </lineage>
</organism>
<reference evidence="1 2" key="1">
    <citation type="submission" date="2017-06" db="EMBL/GenBank/DDBJ databases">
        <title>Draft genome sequence of anaerobic fermentative bacterium Anaeromicrobium sediminis DY2726D isolated from West Pacific Ocean sediments.</title>
        <authorList>
            <person name="Zeng X."/>
        </authorList>
    </citation>
    <scope>NUCLEOTIDE SEQUENCE [LARGE SCALE GENOMIC DNA]</scope>
    <source>
        <strain evidence="1 2">DY2726D</strain>
    </source>
</reference>
<dbReference type="RefSeq" id="WP_095131813.1">
    <property type="nucleotide sequence ID" value="NZ_NIBG01000003.1"/>
</dbReference>
<comment type="caution">
    <text evidence="1">The sequence shown here is derived from an EMBL/GenBank/DDBJ whole genome shotgun (WGS) entry which is preliminary data.</text>
</comment>
<proteinExistence type="predicted"/>
<keyword evidence="2" id="KW-1185">Reference proteome</keyword>
<dbReference type="Proteomes" id="UP000216024">
    <property type="component" value="Unassembled WGS sequence"/>
</dbReference>
<evidence type="ECO:0000313" key="2">
    <source>
        <dbReference type="Proteomes" id="UP000216024"/>
    </source>
</evidence>
<accession>A0A267MNB6</accession>
<dbReference type="EMBL" id="NIBG01000003">
    <property type="protein sequence ID" value="PAB60365.1"/>
    <property type="molecule type" value="Genomic_DNA"/>
</dbReference>
<evidence type="ECO:0000313" key="1">
    <source>
        <dbReference type="EMBL" id="PAB60365.1"/>
    </source>
</evidence>
<protein>
    <recommendedName>
        <fullName evidence="3">Lipoprotein</fullName>
    </recommendedName>
</protein>
<dbReference type="OrthoDB" id="1953972at2"/>
<name>A0A267MNB6_9FIRM</name>